<protein>
    <submittedName>
        <fullName evidence="2">Uncharacterized protein</fullName>
    </submittedName>
</protein>
<feature type="compositionally biased region" description="Basic and acidic residues" evidence="1">
    <location>
        <begin position="10"/>
        <end position="24"/>
    </location>
</feature>
<gene>
    <name evidence="2" type="ORF">DPMN_029065</name>
</gene>
<organism evidence="2 3">
    <name type="scientific">Dreissena polymorpha</name>
    <name type="common">Zebra mussel</name>
    <name type="synonym">Mytilus polymorpha</name>
    <dbReference type="NCBI Taxonomy" id="45954"/>
    <lineage>
        <taxon>Eukaryota</taxon>
        <taxon>Metazoa</taxon>
        <taxon>Spiralia</taxon>
        <taxon>Lophotrochozoa</taxon>
        <taxon>Mollusca</taxon>
        <taxon>Bivalvia</taxon>
        <taxon>Autobranchia</taxon>
        <taxon>Heteroconchia</taxon>
        <taxon>Euheterodonta</taxon>
        <taxon>Imparidentia</taxon>
        <taxon>Neoheterodontei</taxon>
        <taxon>Myida</taxon>
        <taxon>Dreissenoidea</taxon>
        <taxon>Dreissenidae</taxon>
        <taxon>Dreissena</taxon>
    </lineage>
</organism>
<dbReference type="EMBL" id="JAIWYP010000002">
    <property type="protein sequence ID" value="KAH3866014.1"/>
    <property type="molecule type" value="Genomic_DNA"/>
</dbReference>
<reference evidence="2" key="1">
    <citation type="journal article" date="2019" name="bioRxiv">
        <title>The Genome of the Zebra Mussel, Dreissena polymorpha: A Resource for Invasive Species Research.</title>
        <authorList>
            <person name="McCartney M.A."/>
            <person name="Auch B."/>
            <person name="Kono T."/>
            <person name="Mallez S."/>
            <person name="Zhang Y."/>
            <person name="Obille A."/>
            <person name="Becker A."/>
            <person name="Abrahante J.E."/>
            <person name="Garbe J."/>
            <person name="Badalamenti J.P."/>
            <person name="Herman A."/>
            <person name="Mangelson H."/>
            <person name="Liachko I."/>
            <person name="Sullivan S."/>
            <person name="Sone E.D."/>
            <person name="Koren S."/>
            <person name="Silverstein K.A.T."/>
            <person name="Beckman K.B."/>
            <person name="Gohl D.M."/>
        </authorList>
    </citation>
    <scope>NUCLEOTIDE SEQUENCE</scope>
    <source>
        <strain evidence="2">Duluth1</strain>
        <tissue evidence="2">Whole animal</tissue>
    </source>
</reference>
<comment type="caution">
    <text evidence="2">The sequence shown here is derived from an EMBL/GenBank/DDBJ whole genome shotgun (WGS) entry which is preliminary data.</text>
</comment>
<evidence type="ECO:0000313" key="3">
    <source>
        <dbReference type="Proteomes" id="UP000828390"/>
    </source>
</evidence>
<dbReference type="Proteomes" id="UP000828390">
    <property type="component" value="Unassembled WGS sequence"/>
</dbReference>
<feature type="region of interest" description="Disordered" evidence="1">
    <location>
        <begin position="1"/>
        <end position="24"/>
    </location>
</feature>
<reference evidence="2" key="2">
    <citation type="submission" date="2020-11" db="EMBL/GenBank/DDBJ databases">
        <authorList>
            <person name="McCartney M.A."/>
            <person name="Auch B."/>
            <person name="Kono T."/>
            <person name="Mallez S."/>
            <person name="Becker A."/>
            <person name="Gohl D.M."/>
            <person name="Silverstein K.A.T."/>
            <person name="Koren S."/>
            <person name="Bechman K.B."/>
            <person name="Herman A."/>
            <person name="Abrahante J.E."/>
            <person name="Garbe J."/>
        </authorList>
    </citation>
    <scope>NUCLEOTIDE SEQUENCE</scope>
    <source>
        <strain evidence="2">Duluth1</strain>
        <tissue evidence="2">Whole animal</tissue>
    </source>
</reference>
<name>A0A9D4LY23_DREPO</name>
<evidence type="ECO:0000313" key="2">
    <source>
        <dbReference type="EMBL" id="KAH3866014.1"/>
    </source>
</evidence>
<keyword evidence="3" id="KW-1185">Reference proteome</keyword>
<accession>A0A9D4LY23</accession>
<evidence type="ECO:0000256" key="1">
    <source>
        <dbReference type="SAM" id="MobiDB-lite"/>
    </source>
</evidence>
<dbReference type="AlphaFoldDB" id="A0A9D4LY23"/>
<proteinExistence type="predicted"/>
<sequence length="144" mass="16838">MKFAGRIKRIKDESHPEQEVDGKKSLTVHQTIPKIAIWDDELASLELKRERASSKQSGKFNGRSDQYLQKKAFVDQLECILHHNEPDVCFWKQEEQIGSKQIAYDVVQCMGSIFVCCRNTTEKNVRIWFHQDWAKDVASRVLTW</sequence>